<gene>
    <name evidence="3" type="ORF">AAE3_LOCUS12662</name>
</gene>
<feature type="transmembrane region" description="Helical" evidence="2">
    <location>
        <begin position="438"/>
        <end position="462"/>
    </location>
</feature>
<feature type="transmembrane region" description="Helical" evidence="2">
    <location>
        <begin position="482"/>
        <end position="504"/>
    </location>
</feature>
<feature type="transmembrane region" description="Helical" evidence="2">
    <location>
        <begin position="344"/>
        <end position="366"/>
    </location>
</feature>
<feature type="transmembrane region" description="Helical" evidence="2">
    <location>
        <begin position="97"/>
        <end position="117"/>
    </location>
</feature>
<evidence type="ECO:0000313" key="3">
    <source>
        <dbReference type="EMBL" id="CAA7270332.1"/>
    </source>
</evidence>
<sequence>MDLCLPAVNSSQGITANPDISGIGVRTAVYTQAALSLIHPLAAGFDGQIKDYELKSLFAVYLGILLPGCALLLSSIIQAKTFGLSVYHGIIVLNLSWINNASALTFFTFLLGGGIISRKQEEEWWSKRKEWRGEVLAWWYREWQLDSEKTLVMQLNTLAKVETILEKLNQEVTECRWTYHQRRLKLEIMEASLWRVETQIAIMGTPQNAGHNEERVYILGNVQKNMKKHQNELLSMWNREEMLSELISSWDRSYSSRVRRWLSQSAPIPKSVWIMATLASGHLTLLSGFGWWLWNAFPDFGIDRDCIPSTRFIFFFKSIPVTSSTLRSRTISIYKFSSLPALNILVWIIVFVIISYLMGVFWKYLAKASSATKKWMRNKESVVAHPNPGHDKDDIELGTLPFHPPNHSSSTVSHDTPPNADPTPAPQIRRVFGLNGRAFFFAAVTTTCIFQALIIAFTELTIRDNRHLLKNSVQDPREGDWTFGQTLAITLTIIPSLQVGEFLYQKYRRRKAAGKTFFWNI</sequence>
<keyword evidence="2" id="KW-1133">Transmembrane helix</keyword>
<evidence type="ECO:0000313" key="4">
    <source>
        <dbReference type="Proteomes" id="UP000467700"/>
    </source>
</evidence>
<reference evidence="3 4" key="1">
    <citation type="submission" date="2020-01" db="EMBL/GenBank/DDBJ databases">
        <authorList>
            <person name="Gupta K D."/>
        </authorList>
    </citation>
    <scope>NUCLEOTIDE SEQUENCE [LARGE SCALE GENOMIC DNA]</scope>
</reference>
<feature type="transmembrane region" description="Helical" evidence="2">
    <location>
        <begin position="58"/>
        <end position="77"/>
    </location>
</feature>
<feature type="transmembrane region" description="Helical" evidence="2">
    <location>
        <begin position="272"/>
        <end position="294"/>
    </location>
</feature>
<protein>
    <submittedName>
        <fullName evidence="3">Uncharacterized protein</fullName>
    </submittedName>
</protein>
<evidence type="ECO:0000256" key="2">
    <source>
        <dbReference type="SAM" id="Phobius"/>
    </source>
</evidence>
<dbReference type="EMBL" id="CACVBS010000090">
    <property type="protein sequence ID" value="CAA7270332.1"/>
    <property type="molecule type" value="Genomic_DNA"/>
</dbReference>
<feature type="region of interest" description="Disordered" evidence="1">
    <location>
        <begin position="406"/>
        <end position="425"/>
    </location>
</feature>
<dbReference type="AlphaFoldDB" id="A0A8S0X8E1"/>
<dbReference type="OrthoDB" id="3351993at2759"/>
<dbReference type="Proteomes" id="UP000467700">
    <property type="component" value="Unassembled WGS sequence"/>
</dbReference>
<proteinExistence type="predicted"/>
<comment type="caution">
    <text evidence="3">The sequence shown here is derived from an EMBL/GenBank/DDBJ whole genome shotgun (WGS) entry which is preliminary data.</text>
</comment>
<accession>A0A8S0X8E1</accession>
<keyword evidence="2" id="KW-0472">Membrane</keyword>
<evidence type="ECO:0000256" key="1">
    <source>
        <dbReference type="SAM" id="MobiDB-lite"/>
    </source>
</evidence>
<keyword evidence="2" id="KW-0812">Transmembrane</keyword>
<keyword evidence="4" id="KW-1185">Reference proteome</keyword>
<name>A0A8S0X8E1_CYCAE</name>
<organism evidence="3 4">
    <name type="scientific">Cyclocybe aegerita</name>
    <name type="common">Black poplar mushroom</name>
    <name type="synonym">Agrocybe aegerita</name>
    <dbReference type="NCBI Taxonomy" id="1973307"/>
    <lineage>
        <taxon>Eukaryota</taxon>
        <taxon>Fungi</taxon>
        <taxon>Dikarya</taxon>
        <taxon>Basidiomycota</taxon>
        <taxon>Agaricomycotina</taxon>
        <taxon>Agaricomycetes</taxon>
        <taxon>Agaricomycetidae</taxon>
        <taxon>Agaricales</taxon>
        <taxon>Agaricineae</taxon>
        <taxon>Bolbitiaceae</taxon>
        <taxon>Cyclocybe</taxon>
    </lineage>
</organism>